<dbReference type="AlphaFoldDB" id="A0A147IAB2"/>
<dbReference type="RefSeq" id="WP_058754015.1">
    <property type="nucleotide sequence ID" value="NZ_LDTB01000001.1"/>
</dbReference>
<dbReference type="Pfam" id="PF20333">
    <property type="entry name" value="DUF6628"/>
    <property type="match status" value="1"/>
</dbReference>
<dbReference type="Proteomes" id="UP000074310">
    <property type="component" value="Unassembled WGS sequence"/>
</dbReference>
<comment type="caution">
    <text evidence="1">The sequence shown here is derived from an EMBL/GenBank/DDBJ whole genome shotgun (WGS) entry which is preliminary data.</text>
</comment>
<protein>
    <submittedName>
        <fullName evidence="1">Uncharacterized protein</fullName>
    </submittedName>
</protein>
<name>A0A147IAB2_9SPHN</name>
<keyword evidence="2" id="KW-1185">Reference proteome</keyword>
<proteinExistence type="predicted"/>
<evidence type="ECO:0000313" key="1">
    <source>
        <dbReference type="EMBL" id="KTT76735.1"/>
    </source>
</evidence>
<gene>
    <name evidence="1" type="ORF">NS334_00530</name>
</gene>
<dbReference type="EMBL" id="LDTB01000001">
    <property type="protein sequence ID" value="KTT76735.1"/>
    <property type="molecule type" value="Genomic_DNA"/>
</dbReference>
<accession>A0A147IAB2</accession>
<dbReference type="PATRIC" id="fig|869719.3.peg.115"/>
<evidence type="ECO:0000313" key="2">
    <source>
        <dbReference type="Proteomes" id="UP000074310"/>
    </source>
</evidence>
<reference evidence="1 2" key="1">
    <citation type="journal article" date="2016" name="Front. Microbiol.">
        <title>Genomic Resource of Rice Seed Associated Bacteria.</title>
        <authorList>
            <person name="Midha S."/>
            <person name="Bansal K."/>
            <person name="Sharma S."/>
            <person name="Kumar N."/>
            <person name="Patil P.P."/>
            <person name="Chaudhry V."/>
            <person name="Patil P.B."/>
        </authorList>
    </citation>
    <scope>NUCLEOTIDE SEQUENCE [LARGE SCALE GENOMIC DNA]</scope>
    <source>
        <strain evidence="1 2">NS334</strain>
    </source>
</reference>
<dbReference type="InterPro" id="IPR046736">
    <property type="entry name" value="DUF6628"/>
</dbReference>
<sequence>MTQLPAAATTITVLPHALPECPSARVLLFAMRRMGANGLSDARAAHAMFTMFGEAFRRPLTLMRGLMADMAAHAAAAISIAPCCCARMTASEQVLLAILARVEIRPDSARLLMQDLLGQRHVDGVLASAAAVATAFADEGRPVVL</sequence>
<organism evidence="1 2">
    <name type="scientific">Sphingomonas endophytica</name>
    <dbReference type="NCBI Taxonomy" id="869719"/>
    <lineage>
        <taxon>Bacteria</taxon>
        <taxon>Pseudomonadati</taxon>
        <taxon>Pseudomonadota</taxon>
        <taxon>Alphaproteobacteria</taxon>
        <taxon>Sphingomonadales</taxon>
        <taxon>Sphingomonadaceae</taxon>
        <taxon>Sphingomonas</taxon>
    </lineage>
</organism>
<dbReference type="OrthoDB" id="7410293at2"/>